<comment type="caution">
    <text evidence="2">The sequence shown here is derived from an EMBL/GenBank/DDBJ whole genome shotgun (WGS) entry which is preliminary data.</text>
</comment>
<feature type="transmembrane region" description="Helical" evidence="1">
    <location>
        <begin position="103"/>
        <end position="125"/>
    </location>
</feature>
<dbReference type="EMBL" id="JARJCW010000013">
    <property type="protein sequence ID" value="KAJ7218014.1"/>
    <property type="molecule type" value="Genomic_DNA"/>
</dbReference>
<proteinExistence type="predicted"/>
<keyword evidence="1" id="KW-0812">Transmembrane</keyword>
<protein>
    <submittedName>
        <fullName evidence="2">Uncharacterized protein</fullName>
    </submittedName>
</protein>
<evidence type="ECO:0000313" key="2">
    <source>
        <dbReference type="EMBL" id="KAJ7218014.1"/>
    </source>
</evidence>
<evidence type="ECO:0000313" key="3">
    <source>
        <dbReference type="Proteomes" id="UP001219525"/>
    </source>
</evidence>
<name>A0AAD6VN85_9AGAR</name>
<reference evidence="2" key="1">
    <citation type="submission" date="2023-03" db="EMBL/GenBank/DDBJ databases">
        <title>Massive genome expansion in bonnet fungi (Mycena s.s.) driven by repeated elements and novel gene families across ecological guilds.</title>
        <authorList>
            <consortium name="Lawrence Berkeley National Laboratory"/>
            <person name="Harder C.B."/>
            <person name="Miyauchi S."/>
            <person name="Viragh M."/>
            <person name="Kuo A."/>
            <person name="Thoen E."/>
            <person name="Andreopoulos B."/>
            <person name="Lu D."/>
            <person name="Skrede I."/>
            <person name="Drula E."/>
            <person name="Henrissat B."/>
            <person name="Morin E."/>
            <person name="Kohler A."/>
            <person name="Barry K."/>
            <person name="LaButti K."/>
            <person name="Morin E."/>
            <person name="Salamov A."/>
            <person name="Lipzen A."/>
            <person name="Mereny Z."/>
            <person name="Hegedus B."/>
            <person name="Baldrian P."/>
            <person name="Stursova M."/>
            <person name="Weitz H."/>
            <person name="Taylor A."/>
            <person name="Grigoriev I.V."/>
            <person name="Nagy L.G."/>
            <person name="Martin F."/>
            <person name="Kauserud H."/>
        </authorList>
    </citation>
    <scope>NUCLEOTIDE SEQUENCE</scope>
    <source>
        <strain evidence="2">9144</strain>
    </source>
</reference>
<sequence>MAAQFAATRNASVIDLHLSPAHPTVPVPAELREEISPDVWASRLASITQTASRYNKPLFERTWMLVGLLAIFIVPIAIFQVVLKALHVDDDTTTSHVFEARGISLAIFVALVLFFFVPMAVWKYTGQKQVNSMLKKWEKADLPGAGSLPRSTWTVKTPGVFKTRILLRIQLPPGKAVSAFTFDAYLPSYINGPADPEANYFYPYKAAPGLPRMSVVGNVPLFTDEKRGYAESEKV</sequence>
<evidence type="ECO:0000256" key="1">
    <source>
        <dbReference type="SAM" id="Phobius"/>
    </source>
</evidence>
<dbReference type="AlphaFoldDB" id="A0AAD6VN85"/>
<dbReference type="Proteomes" id="UP001219525">
    <property type="component" value="Unassembled WGS sequence"/>
</dbReference>
<keyword evidence="3" id="KW-1185">Reference proteome</keyword>
<gene>
    <name evidence="2" type="ORF">GGX14DRAFT_439241</name>
</gene>
<feature type="transmembrane region" description="Helical" evidence="1">
    <location>
        <begin position="63"/>
        <end position="83"/>
    </location>
</feature>
<keyword evidence="1" id="KW-1133">Transmembrane helix</keyword>
<keyword evidence="1" id="KW-0472">Membrane</keyword>
<organism evidence="2 3">
    <name type="scientific">Mycena pura</name>
    <dbReference type="NCBI Taxonomy" id="153505"/>
    <lineage>
        <taxon>Eukaryota</taxon>
        <taxon>Fungi</taxon>
        <taxon>Dikarya</taxon>
        <taxon>Basidiomycota</taxon>
        <taxon>Agaricomycotina</taxon>
        <taxon>Agaricomycetes</taxon>
        <taxon>Agaricomycetidae</taxon>
        <taxon>Agaricales</taxon>
        <taxon>Marasmiineae</taxon>
        <taxon>Mycenaceae</taxon>
        <taxon>Mycena</taxon>
    </lineage>
</organism>
<accession>A0AAD6VN85</accession>